<keyword evidence="2" id="KW-1185">Reference proteome</keyword>
<evidence type="ECO:0000313" key="2">
    <source>
        <dbReference type="Proteomes" id="UP001153331"/>
    </source>
</evidence>
<reference evidence="1" key="1">
    <citation type="submission" date="2022-11" db="EMBL/GenBank/DDBJ databases">
        <title>Genome Sequence of Boeremia exigua.</title>
        <authorList>
            <person name="Buettner E."/>
        </authorList>
    </citation>
    <scope>NUCLEOTIDE SEQUENCE</scope>
    <source>
        <strain evidence="1">CU02</strain>
    </source>
</reference>
<dbReference type="EMBL" id="JAPHNI010000283">
    <property type="protein sequence ID" value="KAJ8112986.1"/>
    <property type="molecule type" value="Genomic_DNA"/>
</dbReference>
<protein>
    <submittedName>
        <fullName evidence="1">Uncharacterized protein</fullName>
    </submittedName>
</protein>
<sequence>MAASQSPNYEYSPVEGQSDDKAGSKNVHVGTRSVTASLTEKSVQPTARPRGWTSAYLRRTTLLGFVVAFFCFLLVVIALAVVDAKQGGIANAKSNEHYLWTYGPTAALWGSLRKSHWPVAITITNTFLITLVTVASTGLLVLQRTPFVRHNCRIDVTDSFVTSFDTSTIGSAPVLATLAIQNGTIPFPPGTSRNGAFENLAPPASLSGSADVEVEGLTSAFHGGLDCEVATVQSGTSGCSDWQCHAINVTLAITTPTCDIRGYNLTSGCEKRLDAVSCDLEAIWGVTCDSHADGHDKLRLVFMIGQLYQDLGGASKNESEALKVVTDNTTTIVCEAKYNITDTSVIMDRNGNLKNTSSNSVATIRAKQFPAWDLVDGLLTASDAAGVVLKAAYSYSSYNFFPWGSFLQFFTSWTHIAHPSSDLKDPNILQSHANEMFSMATAQMAKQSLMQPSADTTLGTCRSIEDRLRIRGLSLYLMGATLGILMLSTLGLLCIAPQQYSSRDSSSMGGLALVLSRSPALLSRFSSLACTDLKTTKRQLDNVQCQSLLAQHDQGWQLVVDLTSPEASGTEHTCSATASPSGPTYWRPLSLRPVSKVLVTVVLLVLVVVLEVLYSVSRKNNGLTEVNPQRYERFAWAYIPAMVMLTVQTLIGMIAFSSLMIFPYFRLRSKATNTRSDILRNYASEMAIKSLWSSIAAKHVIVACMALALLLAPLLTIAVSGLYTAQVTGTEIPVTMFIRDQLNASFLSVDIPTIGSDLYRTSANNIGLLLTQNFTFPQWTFDELAFPEASFDFPAGMSTGELIGSNITTMLPGIRSDLSCEIAASVPTNFTDTLGQSRWRKANVAAFEALGVYEDDSTDIFWPSSGGNPFGFFSLCGRDNQRDPKNTFCGALGTSEVNWKAFTCSSVINQLGIAITMDVSTLTIIAAAPDESTSRLFSNQTLTSGSLDSFPSSMVPSLFGSADFGGQTSVAGYFDPAFQAVVYGLGTHDSLDNFSVDKYLNSDGIKEIVAQLQHIHRTITAQSANLIRIPLNTTSLLAPPGTVNATLMDSHRYRLHQSLLSTRILDGLLVTIALCIALSFCLMDTRKVLPKNPTSIAAGVSLIAKDARMLQSDVLPEGAQWYNDSELETKRAWDGLFFRLGWWDGGEPSEHIAGVVEGIARLRCVACYNPVTLSPIHDCVSERTSAKLCLFAIFNHTTQESIVCIMATTSEYHNLAEAAQISMRIRKKSKGGENHVAIRQPLNHPIMMAVVSNANVNATLGVRQTIPHRDLEASDTHPPPDSSRPSLRVTLPLYDPELKELDRPDISYPTLSRFDHAQVSQDIAHDFLHGYHEEAEDLYDEASSNCNSESLVDKYEYIRRGRSSYQSNISEFDSDRPVAHHAHTHHRRTQSLPPSYDRTLCTYDLDPFDGHIIDEDEHKDSLISSLRHTSEEHILNPGIHDEPLRKLGYGEGTYSEKDVYLEVFSSLKELDAESAQPVFDVKPLGPTEVTRLNKARARGRLRPTTLKDHLAADDEDAKDDNTNVFLKWHDTQDIKKYARVHIKEPYVDPLRPRQSLFHEVFVNINDRNARREPYVASRNTPPSPLYGDAITLHNVSSTAFRSRLECLFAHSIQQDPEYLRKLQTWLRGGQELWLLSVPYNNAVWSSNLNSCSPNQAGLLAGLKVVVENQPQIFMLFRAMQHTATNIRDDMINSFIAQQYYDPLPDRLLVDPSSNNPYTAASFKSINEVSSVHLFVEPSFQDWSDYELRTAAGAFYEATWADTGSRTTYNGTCVMLPVQKSFRPEARVYMVYAVAMTLSPESLKNPALQKGHRLKVYIDSDTPNAETSWTATVWDRFTWAGLDQVCFFVTRPVEQGEIADLRSLHLIDPADVDRWSLSELQRHVKKVRQTRVTVKVTTNDKELKRRLKSISRMRISTGLLVNDPDRAQSLADSQQMFMANEHASLPRIGIYDDLELDEAVVDEVRSKLNPEQMSVLTNMSDNGMANRTGIVTGISGSGKSHLLRVLGLPFIGGRVQTKASRNALRNRDLLDLQLEKNARPDIHNPTDPQYENLQPGPHDDTRPAFDDSTPGEYNPNHLIVEKGRSLYVAASNDTVQALYRSVSRDAQAFNAKLNRPPSLIYRRHSKPTEITAVMAGMSKFAGADPPQIFDHDVDLPVGGNNEKICSDYKKFSMGNSFAAIQDERFTDWDSSMASKVFELFKEDKQQSRVIKAAFTPRERATIREHLAPFHEVIGELKTAGKWSKESRKIVTRCCKVVFDWLDYKADVVITTASAAMEDRFIRHRQPHFIGLEEFGRFDDSMAMGFFNWGPALGDKFANPLFHQAKYPLIGRLIDTGLNVPDMKHTQRFGNDELLQLVQDINEDASITMLPGAERTLE</sequence>
<organism evidence="1 2">
    <name type="scientific">Boeremia exigua</name>
    <dbReference type="NCBI Taxonomy" id="749465"/>
    <lineage>
        <taxon>Eukaryota</taxon>
        <taxon>Fungi</taxon>
        <taxon>Dikarya</taxon>
        <taxon>Ascomycota</taxon>
        <taxon>Pezizomycotina</taxon>
        <taxon>Dothideomycetes</taxon>
        <taxon>Pleosporomycetidae</taxon>
        <taxon>Pleosporales</taxon>
        <taxon>Pleosporineae</taxon>
        <taxon>Didymellaceae</taxon>
        <taxon>Boeremia</taxon>
    </lineage>
</organism>
<name>A0ACC2ICX1_9PLEO</name>
<dbReference type="Proteomes" id="UP001153331">
    <property type="component" value="Unassembled WGS sequence"/>
</dbReference>
<evidence type="ECO:0000313" key="1">
    <source>
        <dbReference type="EMBL" id="KAJ8112986.1"/>
    </source>
</evidence>
<proteinExistence type="predicted"/>
<comment type="caution">
    <text evidence="1">The sequence shown here is derived from an EMBL/GenBank/DDBJ whole genome shotgun (WGS) entry which is preliminary data.</text>
</comment>
<accession>A0ACC2ICX1</accession>
<gene>
    <name evidence="1" type="ORF">OPT61_g4777</name>
</gene>